<keyword evidence="2" id="KW-0472">Membrane</keyword>
<feature type="transmembrane region" description="Helical" evidence="2">
    <location>
        <begin position="197"/>
        <end position="220"/>
    </location>
</feature>
<gene>
    <name evidence="3" type="ORF">DTER00134_LOCUS466</name>
</gene>
<dbReference type="PANTHER" id="PTHR34370">
    <property type="entry name" value="OS04G0600100 PROTEIN"/>
    <property type="match status" value="1"/>
</dbReference>
<feature type="transmembrane region" description="Helical" evidence="2">
    <location>
        <begin position="140"/>
        <end position="159"/>
    </location>
</feature>
<sequence length="221" mass="22779">MMALTAPQLLLPAPKKGLASQRTALTTRRRAVATSALEQTSQANIPPSAGSPGLASFSGSTGCVSFKGAFNDQGAQQASQAAPSSEHASKVPQSKLGELTAKLRSLGLAGVVAYGLLNTLYYTASFLLVWTLVAKVPQGLGAAAAVRSFLTVFATVWAGSQVTKIARAAGALFLAPFVDRAMEILCSKLKLKSKQQAFLLIVGSCIGLALAIFGIVVAAWA</sequence>
<proteinExistence type="predicted"/>
<protein>
    <submittedName>
        <fullName evidence="3">Uncharacterized protein</fullName>
    </submittedName>
</protein>
<feature type="region of interest" description="Disordered" evidence="1">
    <location>
        <begin position="32"/>
        <end position="53"/>
    </location>
</feature>
<dbReference type="PANTHER" id="PTHR34370:SF2">
    <property type="entry name" value="GAG-POL POLYPROTEIN_RETROTRANSPOSON"/>
    <property type="match status" value="1"/>
</dbReference>
<keyword evidence="2" id="KW-1133">Transmembrane helix</keyword>
<name>A0A7S3VH16_DUNTE</name>
<organism evidence="3">
    <name type="scientific">Dunaliella tertiolecta</name>
    <name type="common">Green alga</name>
    <dbReference type="NCBI Taxonomy" id="3047"/>
    <lineage>
        <taxon>Eukaryota</taxon>
        <taxon>Viridiplantae</taxon>
        <taxon>Chlorophyta</taxon>
        <taxon>core chlorophytes</taxon>
        <taxon>Chlorophyceae</taxon>
        <taxon>CS clade</taxon>
        <taxon>Chlamydomonadales</taxon>
        <taxon>Dunaliellaceae</taxon>
        <taxon>Dunaliella</taxon>
    </lineage>
</organism>
<reference evidence="3" key="1">
    <citation type="submission" date="2021-01" db="EMBL/GenBank/DDBJ databases">
        <authorList>
            <person name="Corre E."/>
            <person name="Pelletier E."/>
            <person name="Niang G."/>
            <person name="Scheremetjew M."/>
            <person name="Finn R."/>
            <person name="Kale V."/>
            <person name="Holt S."/>
            <person name="Cochrane G."/>
            <person name="Meng A."/>
            <person name="Brown T."/>
            <person name="Cohen L."/>
        </authorList>
    </citation>
    <scope>NUCLEOTIDE SEQUENCE</scope>
    <source>
        <strain evidence="3">CCMP1320</strain>
    </source>
</reference>
<dbReference type="AlphaFoldDB" id="A0A7S3VH16"/>
<accession>A0A7S3VH16</accession>
<keyword evidence="2" id="KW-0812">Transmembrane</keyword>
<feature type="transmembrane region" description="Helical" evidence="2">
    <location>
        <begin position="111"/>
        <end position="133"/>
    </location>
</feature>
<evidence type="ECO:0000256" key="1">
    <source>
        <dbReference type="SAM" id="MobiDB-lite"/>
    </source>
</evidence>
<evidence type="ECO:0000256" key="2">
    <source>
        <dbReference type="SAM" id="Phobius"/>
    </source>
</evidence>
<evidence type="ECO:0000313" key="3">
    <source>
        <dbReference type="EMBL" id="CAE0485427.1"/>
    </source>
</evidence>
<dbReference type="EMBL" id="HBIP01001079">
    <property type="protein sequence ID" value="CAE0485427.1"/>
    <property type="molecule type" value="Transcribed_RNA"/>
</dbReference>